<keyword evidence="3" id="KW-1185">Reference proteome</keyword>
<evidence type="ECO:0000313" key="3">
    <source>
        <dbReference type="Proteomes" id="UP001152607"/>
    </source>
</evidence>
<evidence type="ECO:0008006" key="4">
    <source>
        <dbReference type="Google" id="ProtNLM"/>
    </source>
</evidence>
<dbReference type="SUPFAM" id="SSF52777">
    <property type="entry name" value="CoA-dependent acyltransferases"/>
    <property type="match status" value="1"/>
</dbReference>
<dbReference type="Gene3D" id="3.30.559.30">
    <property type="entry name" value="Nonribosomal peptide synthetase, condensation domain"/>
    <property type="match status" value="1"/>
</dbReference>
<comment type="caution">
    <text evidence="2">The sequence shown here is derived from an EMBL/GenBank/DDBJ whole genome shotgun (WGS) entry which is preliminary data.</text>
</comment>
<dbReference type="Pfam" id="PF07247">
    <property type="entry name" value="AATase"/>
    <property type="match status" value="1"/>
</dbReference>
<accession>A0A9W4U4T9</accession>
<reference evidence="2" key="1">
    <citation type="submission" date="2023-01" db="EMBL/GenBank/DDBJ databases">
        <authorList>
            <person name="Van Ghelder C."/>
            <person name="Rancurel C."/>
        </authorList>
    </citation>
    <scope>NUCLEOTIDE SEQUENCE</scope>
    <source>
        <strain evidence="2">CNCM I-4278</strain>
    </source>
</reference>
<dbReference type="Proteomes" id="UP001152607">
    <property type="component" value="Unassembled WGS sequence"/>
</dbReference>
<dbReference type="GO" id="GO:0008080">
    <property type="term" value="F:N-acetyltransferase activity"/>
    <property type="evidence" value="ECO:0007669"/>
    <property type="project" value="TreeGrafter"/>
</dbReference>
<dbReference type="EMBL" id="CAOQHR010000002">
    <property type="protein sequence ID" value="CAI6290749.1"/>
    <property type="molecule type" value="Genomic_DNA"/>
</dbReference>
<sequence length="594" mass="65712">MVIPVQEVGRVYRQGDGGGEHINGSPNRASSQGECLQRPSSIPSLRTKPSISVLLTTGATHFSFISASKMANKDKSGKDQAVVLRKFGINETYQLAMYLLDQYRSTVLSCRYVLPPRLAAESRSQIEKVIKAAVVDTVLRHPMMQVGMIDGTSKTPSWIQLPSLDLAQLIHWVYLDGATDGKDFDQTVQDTFGLQLDERFPDLDTWATLPGWKLTIIRQADAPTLEVMLAFNHPQFDGAGAKVWHEDFFDALNAASANKGTYERVGLDGDILTLPDEPPMLPAPLETLRSLPLDPKFFIKSLWEEFRPQFLNRFSRDATLASWCPIRDTPYKTQFRAFFLDNASLSALLAVCRKNKTTITGLLQGLSLVAFSLRLDAKSAPGFQSSTVVDHRRNLPDAPPNAPWGSSSKAVGNFVTQLLHRFETEAVSRIRSKLPPACDGSTSIDLSAELQDELWAVCAQNRREIAAKVQDGLRNDVVGLFQYVTDWKKTMSDMASRTRQFSWLVTNVGVLDGAASPEHAAPDDEGWRWSMERAQFGLSAEIPAAAIEISPVSVKGKGMCVGADWPDNAVDAAFGLRIMEDLERWMRQLAALPL</sequence>
<dbReference type="InterPro" id="IPR052058">
    <property type="entry name" value="Alcohol_O-acetyltransferase"/>
</dbReference>
<dbReference type="OrthoDB" id="2150604at2759"/>
<dbReference type="PANTHER" id="PTHR28037:SF1">
    <property type="entry name" value="ALCOHOL O-ACETYLTRANSFERASE 1-RELATED"/>
    <property type="match status" value="1"/>
</dbReference>
<evidence type="ECO:0000256" key="1">
    <source>
        <dbReference type="SAM" id="MobiDB-lite"/>
    </source>
</evidence>
<organism evidence="2 3">
    <name type="scientific">Periconia digitata</name>
    <dbReference type="NCBI Taxonomy" id="1303443"/>
    <lineage>
        <taxon>Eukaryota</taxon>
        <taxon>Fungi</taxon>
        <taxon>Dikarya</taxon>
        <taxon>Ascomycota</taxon>
        <taxon>Pezizomycotina</taxon>
        <taxon>Dothideomycetes</taxon>
        <taxon>Pleosporomycetidae</taxon>
        <taxon>Pleosporales</taxon>
        <taxon>Massarineae</taxon>
        <taxon>Periconiaceae</taxon>
        <taxon>Periconia</taxon>
    </lineage>
</organism>
<protein>
    <recommendedName>
        <fullName evidence="4">Alcohol acetyltransferase</fullName>
    </recommendedName>
</protein>
<name>A0A9W4U4T9_9PLEO</name>
<feature type="compositionally biased region" description="Polar residues" evidence="1">
    <location>
        <begin position="24"/>
        <end position="41"/>
    </location>
</feature>
<gene>
    <name evidence="2" type="ORF">PDIGIT_LOCUS2447</name>
</gene>
<dbReference type="AlphaFoldDB" id="A0A9W4U4T9"/>
<evidence type="ECO:0000313" key="2">
    <source>
        <dbReference type="EMBL" id="CAI6290749.1"/>
    </source>
</evidence>
<dbReference type="PANTHER" id="PTHR28037">
    <property type="entry name" value="ALCOHOL O-ACETYLTRANSFERASE 1-RELATED"/>
    <property type="match status" value="1"/>
</dbReference>
<dbReference type="InterPro" id="IPR010828">
    <property type="entry name" value="Atf2/Sli1-like"/>
</dbReference>
<feature type="region of interest" description="Disordered" evidence="1">
    <location>
        <begin position="13"/>
        <end position="41"/>
    </location>
</feature>
<proteinExistence type="predicted"/>